<evidence type="ECO:0000256" key="5">
    <source>
        <dbReference type="ARBA" id="ARBA00024335"/>
    </source>
</evidence>
<proteinExistence type="inferred from homology"/>
<evidence type="ECO:0000256" key="3">
    <source>
        <dbReference type="ARBA" id="ARBA00022490"/>
    </source>
</evidence>
<keyword evidence="10" id="KW-1185">Reference proteome</keyword>
<dbReference type="NCBIfam" id="TIGR02499">
    <property type="entry name" value="HrpE_YscL_not"/>
    <property type="match status" value="1"/>
</dbReference>
<keyword evidence="4" id="KW-0653">Protein transport</keyword>
<evidence type="ECO:0000256" key="1">
    <source>
        <dbReference type="ARBA" id="ARBA00004496"/>
    </source>
</evidence>
<dbReference type="EMBL" id="QRDW01000020">
    <property type="protein sequence ID" value="RED43732.1"/>
    <property type="molecule type" value="Genomic_DNA"/>
</dbReference>
<evidence type="ECO:0000256" key="4">
    <source>
        <dbReference type="ARBA" id="ARBA00022927"/>
    </source>
</evidence>
<keyword evidence="2" id="KW-0813">Transport</keyword>
<evidence type="ECO:0000256" key="7">
    <source>
        <dbReference type="SAM" id="Coils"/>
    </source>
</evidence>
<dbReference type="InterPro" id="IPR009335">
    <property type="entry name" value="T3SS_HrpE/ATPase_suE"/>
</dbReference>
<comment type="caution">
    <text evidence="9">The sequence shown here is derived from an EMBL/GenBank/DDBJ whole genome shotgun (WGS) entry which is preliminary data.</text>
</comment>
<gene>
    <name evidence="9" type="ORF">DFP90_12016</name>
</gene>
<feature type="region of interest" description="Disordered" evidence="8">
    <location>
        <begin position="209"/>
        <end position="231"/>
    </location>
</feature>
<dbReference type="PANTHER" id="PTHR34982">
    <property type="entry name" value="YOP PROTEINS TRANSLOCATION PROTEIN L"/>
    <property type="match status" value="1"/>
</dbReference>
<dbReference type="Pfam" id="PF06188">
    <property type="entry name" value="HrpE"/>
    <property type="match status" value="1"/>
</dbReference>
<evidence type="ECO:0000256" key="2">
    <source>
        <dbReference type="ARBA" id="ARBA00022448"/>
    </source>
</evidence>
<protein>
    <recommendedName>
        <fullName evidence="6">Type 3 secretion system stator protein</fullName>
    </recommendedName>
</protein>
<dbReference type="Proteomes" id="UP000256845">
    <property type="component" value="Unassembled WGS sequence"/>
</dbReference>
<evidence type="ECO:0000313" key="9">
    <source>
        <dbReference type="EMBL" id="RED43732.1"/>
    </source>
</evidence>
<reference evidence="9 10" key="1">
    <citation type="submission" date="2018-07" db="EMBL/GenBank/DDBJ databases">
        <title>Genomic Encyclopedia of Type Strains, Phase III (KMG-III): the genomes of soil and plant-associated and newly described type strains.</title>
        <authorList>
            <person name="Whitman W."/>
        </authorList>
    </citation>
    <scope>NUCLEOTIDE SEQUENCE [LARGE SCALE GENOMIC DNA]</scope>
    <source>
        <strain evidence="9 10">CECT 8488</strain>
    </source>
</reference>
<comment type="subcellular location">
    <subcellularLocation>
        <location evidence="1">Cytoplasm</location>
    </subcellularLocation>
</comment>
<dbReference type="PANTHER" id="PTHR34982:SF1">
    <property type="entry name" value="FLAGELLAR ASSEMBLY PROTEIN FLIH"/>
    <property type="match status" value="1"/>
</dbReference>
<evidence type="ECO:0000256" key="8">
    <source>
        <dbReference type="SAM" id="MobiDB-lite"/>
    </source>
</evidence>
<dbReference type="AlphaFoldDB" id="A0A3D9H2M9"/>
<keyword evidence="7" id="KW-0175">Coiled coil</keyword>
<dbReference type="GO" id="GO:0005829">
    <property type="term" value="C:cytosol"/>
    <property type="evidence" value="ECO:0007669"/>
    <property type="project" value="TreeGrafter"/>
</dbReference>
<dbReference type="InterPro" id="IPR012842">
    <property type="entry name" value="T3SS_SctL/SctL2"/>
</dbReference>
<sequence length="231" mass="25052">MTMADDASGLDARLQLMGPVISRQAHAAYLNGNEYLSEAQTRADQLIEDAHTLREEIFEEARQAGFAQGEADLLRRIQANADCLQEKLLQLDKVLPGIIITCIRKIVGQWDDAELVKAIASETLETLRAKNRLVLRVAPSVMPDVQAWLSSRAASDHGKQISVVVPDQGMEVSSLVVETEDGLLDASFNVQLSTLKTVLEQQACHGKGGEFQDCQGNRGTSGEGVEHGMAG</sequence>
<name>A0A3D9H2M9_9PROT</name>
<accession>A0A3D9H2M9</accession>
<evidence type="ECO:0000256" key="6">
    <source>
        <dbReference type="ARBA" id="ARBA00040494"/>
    </source>
</evidence>
<dbReference type="GO" id="GO:0030254">
    <property type="term" value="P:protein secretion by the type III secretion system"/>
    <property type="evidence" value="ECO:0007669"/>
    <property type="project" value="InterPro"/>
</dbReference>
<dbReference type="InterPro" id="IPR051472">
    <property type="entry name" value="T3SS_Stator/FliH"/>
</dbReference>
<dbReference type="RefSeq" id="WP_181905515.1">
    <property type="nucleotide sequence ID" value="NZ_QRDW01000020.1"/>
</dbReference>
<feature type="coiled-coil region" evidence="7">
    <location>
        <begin position="36"/>
        <end position="94"/>
    </location>
</feature>
<organism evidence="9 10">
    <name type="scientific">Aestuariispira insulae</name>
    <dbReference type="NCBI Taxonomy" id="1461337"/>
    <lineage>
        <taxon>Bacteria</taxon>
        <taxon>Pseudomonadati</taxon>
        <taxon>Pseudomonadota</taxon>
        <taxon>Alphaproteobacteria</taxon>
        <taxon>Rhodospirillales</taxon>
        <taxon>Kiloniellaceae</taxon>
        <taxon>Aestuariispira</taxon>
    </lineage>
</organism>
<evidence type="ECO:0000313" key="10">
    <source>
        <dbReference type="Proteomes" id="UP000256845"/>
    </source>
</evidence>
<keyword evidence="3" id="KW-0963">Cytoplasm</keyword>
<comment type="similarity">
    <text evidence="5">Belongs to the SctL stator family.</text>
</comment>